<sequence>MFQVRRVVVRGKGVPDAELTFKPGANILAGVSDTGKSYLVQCLDFIFGADKIKRFPLSEPYSHLFVQFANDDEEPLTLSRALSGGDLTVTPWEIDGVRPTNQSPSTVVPRRRGRSKADDVTSVLFPFADLPEANLRKNRYGELQRLTFRHWMPSMLVDEVAVIDARSPVRGPEGFDTTINERAFAFSLAGRDDGEVVSAERNDVVVARLNAKLAVIDNLLEPLDARLKVSDGETEETIEKVEGAIARLSTLMDDNAQAHAALQIEREVALGRQLKAEGQIMAIDELLARYRLLDGRYGSDLDRLDFIAEGAHYLDALQSVACPLCDQAMDAHQHAEADNAEVQTAARAEAAKILALRQDLTVTIQDVEARRVYQVGVRDEARTTITRVDAQVRGLMNVDLRDADSRLSRLVERRVVLEAARNDKEQAVSLRTLRQSIEAEANRPRATARKWEALPSSGVHDLCTEIEKVLQDWSWPGRGKVTFDQNVYDIEVDGQPRQSHGKGVRGVLYSAFVIGLLNYCRARGRPHAGLVVIDSPLTAFSKQKNLAPGSPLEVGVSDGVEAKFWNSLTRIGPEVQVIVIENKPPPPSVAGAVAFTWFAGEFATDGERAGFFPV</sequence>
<dbReference type="RefSeq" id="WP_198577294.1">
    <property type="nucleotide sequence ID" value="NZ_JADWOX010000012.1"/>
</dbReference>
<accession>A0ABS0T138</accession>
<proteinExistence type="predicted"/>
<organism evidence="1 2">
    <name type="scientific">Caulobacter hibisci</name>
    <dbReference type="NCBI Taxonomy" id="2035993"/>
    <lineage>
        <taxon>Bacteria</taxon>
        <taxon>Pseudomonadati</taxon>
        <taxon>Pseudomonadota</taxon>
        <taxon>Alphaproteobacteria</taxon>
        <taxon>Caulobacterales</taxon>
        <taxon>Caulobacteraceae</taxon>
        <taxon>Caulobacter</taxon>
    </lineage>
</organism>
<comment type="caution">
    <text evidence="1">The sequence shown here is derived from an EMBL/GenBank/DDBJ whole genome shotgun (WGS) entry which is preliminary data.</text>
</comment>
<gene>
    <name evidence="1" type="ORF">I4Q42_17120</name>
</gene>
<dbReference type="EMBL" id="JADWOX010000012">
    <property type="protein sequence ID" value="MBI1685394.1"/>
    <property type="molecule type" value="Genomic_DNA"/>
</dbReference>
<evidence type="ECO:0000313" key="1">
    <source>
        <dbReference type="EMBL" id="MBI1685394.1"/>
    </source>
</evidence>
<protein>
    <recommendedName>
        <fullName evidence="3">Rad50/SbcC-type AAA domain-containing protein</fullName>
    </recommendedName>
</protein>
<evidence type="ECO:0008006" key="3">
    <source>
        <dbReference type="Google" id="ProtNLM"/>
    </source>
</evidence>
<dbReference type="Proteomes" id="UP000639859">
    <property type="component" value="Unassembled WGS sequence"/>
</dbReference>
<keyword evidence="2" id="KW-1185">Reference proteome</keyword>
<evidence type="ECO:0000313" key="2">
    <source>
        <dbReference type="Proteomes" id="UP000639859"/>
    </source>
</evidence>
<name>A0ABS0T138_9CAUL</name>
<reference evidence="1 2" key="1">
    <citation type="submission" date="2020-11" db="EMBL/GenBank/DDBJ databases">
        <title>genome sequence of strain KACC 18849.</title>
        <authorList>
            <person name="Gao J."/>
            <person name="Zhang X."/>
        </authorList>
    </citation>
    <scope>NUCLEOTIDE SEQUENCE [LARGE SCALE GENOMIC DNA]</scope>
    <source>
        <strain evidence="1 2">KACC 18849</strain>
    </source>
</reference>